<dbReference type="InterPro" id="IPR003557">
    <property type="entry name" value="Cyt_c_biogenesis_CcmC"/>
</dbReference>
<proteinExistence type="inferred from homology"/>
<comment type="similarity">
    <text evidence="3">Belongs to the CcmC/CycZ/HelC family.</text>
</comment>
<evidence type="ECO:0000256" key="5">
    <source>
        <dbReference type="ARBA" id="ARBA00022748"/>
    </source>
</evidence>
<evidence type="ECO:0000256" key="6">
    <source>
        <dbReference type="ARBA" id="ARBA00022989"/>
    </source>
</evidence>
<evidence type="ECO:0000256" key="3">
    <source>
        <dbReference type="ARBA" id="ARBA00005840"/>
    </source>
</evidence>
<organism evidence="10 11">
    <name type="scientific">Solanum tuberosum</name>
    <name type="common">Potato</name>
    <dbReference type="NCBI Taxonomy" id="4113"/>
    <lineage>
        <taxon>Eukaryota</taxon>
        <taxon>Viridiplantae</taxon>
        <taxon>Streptophyta</taxon>
        <taxon>Embryophyta</taxon>
        <taxon>Tracheophyta</taxon>
        <taxon>Spermatophyta</taxon>
        <taxon>Magnoliopsida</taxon>
        <taxon>eudicotyledons</taxon>
        <taxon>Gunneridae</taxon>
        <taxon>Pentapetalae</taxon>
        <taxon>asterids</taxon>
        <taxon>lamiids</taxon>
        <taxon>Solanales</taxon>
        <taxon>Solanaceae</taxon>
        <taxon>Solanoideae</taxon>
        <taxon>Solaneae</taxon>
        <taxon>Solanum</taxon>
    </lineage>
</organism>
<evidence type="ECO:0000256" key="1">
    <source>
        <dbReference type="ARBA" id="ARBA00001935"/>
    </source>
</evidence>
<evidence type="ECO:0000313" key="10">
    <source>
        <dbReference type="EMBL" id="KAH0768908.1"/>
    </source>
</evidence>
<feature type="domain" description="Cytochrome oxidase subunit II copper A binding" evidence="9">
    <location>
        <begin position="78"/>
        <end position="218"/>
    </location>
</feature>
<evidence type="ECO:0000259" key="9">
    <source>
        <dbReference type="PROSITE" id="PS50857"/>
    </source>
</evidence>
<dbReference type="PANTHER" id="PTHR30071">
    <property type="entry name" value="HEME EXPORTER PROTEIN C"/>
    <property type="match status" value="1"/>
</dbReference>
<dbReference type="InterPro" id="IPR008972">
    <property type="entry name" value="Cupredoxin"/>
</dbReference>
<evidence type="ECO:0000256" key="2">
    <source>
        <dbReference type="ARBA" id="ARBA00004141"/>
    </source>
</evidence>
<evidence type="ECO:0000256" key="8">
    <source>
        <dbReference type="ARBA" id="ARBA00049512"/>
    </source>
</evidence>
<evidence type="ECO:0000313" key="11">
    <source>
        <dbReference type="Proteomes" id="UP000826656"/>
    </source>
</evidence>
<comment type="catalytic activity">
    <reaction evidence="8">
        <text>4 Fe(II)-[cytochrome c] + O2 + 8 H(+)(in) = 4 Fe(III)-[cytochrome c] + 2 H2O + 4 H(+)(out)</text>
        <dbReference type="Rhea" id="RHEA:11436"/>
        <dbReference type="Rhea" id="RHEA-COMP:10350"/>
        <dbReference type="Rhea" id="RHEA-COMP:14399"/>
        <dbReference type="ChEBI" id="CHEBI:15377"/>
        <dbReference type="ChEBI" id="CHEBI:15378"/>
        <dbReference type="ChEBI" id="CHEBI:15379"/>
        <dbReference type="ChEBI" id="CHEBI:29033"/>
        <dbReference type="ChEBI" id="CHEBI:29034"/>
        <dbReference type="EC" id="7.1.1.9"/>
    </reaction>
    <physiologicalReaction direction="left-to-right" evidence="8">
        <dbReference type="Rhea" id="RHEA:11437"/>
    </physiologicalReaction>
</comment>
<keyword evidence="4" id="KW-0812">Transmembrane</keyword>
<protein>
    <recommendedName>
        <fullName evidence="9">Cytochrome oxidase subunit II copper A binding domain-containing protein</fullName>
    </recommendedName>
</protein>
<dbReference type="PRINTS" id="PR01386">
    <property type="entry name" value="CCMCBIOGNSIS"/>
</dbReference>
<reference evidence="10 11" key="1">
    <citation type="journal article" date="2021" name="bioRxiv">
        <title>Chromosome-scale and haplotype-resolved genome assembly of a tetraploid potato cultivar.</title>
        <authorList>
            <person name="Sun H."/>
            <person name="Jiao W.-B."/>
            <person name="Krause K."/>
            <person name="Campoy J.A."/>
            <person name="Goel M."/>
            <person name="Folz-Donahue K."/>
            <person name="Kukat C."/>
            <person name="Huettel B."/>
            <person name="Schneeberger K."/>
        </authorList>
    </citation>
    <scope>NUCLEOTIDE SEQUENCE [LARGE SCALE GENOMIC DNA]</scope>
    <source>
        <strain evidence="10">SolTubOtavaFocal</strain>
        <tissue evidence="10">Leaves</tissue>
    </source>
</reference>
<dbReference type="InterPro" id="IPR002429">
    <property type="entry name" value="CcO_II-like_C"/>
</dbReference>
<sequence length="576" mass="65565">MGITSSSELRMRIDEESLWIFFFWATTSPTRLASLSTVHFSNKEDDYRIEFALQETACPIPSACLICVEPGLFRFQPLPRIHRFVGRRASTLPYEYLDYNSSDEQSLTFDSYTIPEDDLELAQSRLLEVDNRVVLPAKSHIRFIVTSADVPHSWVVPSLGVKCDAVPEVVPRGEADKLPVFVASSLEENILLGQSQSLSWTSVLADWGTSRSESSVDKAQQNAPAAAVGVGAEILPFPLLQDPLRCQELNSRLAVHLVGSNWTEREINAVLEQQFFLEQKMEFALLSNGFIPKSVLNERHKIRGVALYPYGRPLAGTTYQRYVEIIERIHVFLVPLAKTKFSHVPFVIPTFFFDVKDQKLRANSHWIWVVLNSDGYLSLRVAPLDLLQGGNSRIPNRCFFYVVYLSYWGFRGKPMWGTFWVWDARLTSVFILFLIYLGALRFQKLSVEPAPISIRAGPIDIPIIKSSVNWWNTLHQPGSISRSGTSIHVPMPIPILSNFANSPFSTRILFVLETRLCIPSFLESPLTEEIEAREGIPKPISLADFASMVEWLKRPTHNWRIRRFNSYWMHTNGTLQ</sequence>
<dbReference type="Pfam" id="PF01578">
    <property type="entry name" value="Cytochrom_C_asm"/>
    <property type="match status" value="1"/>
</dbReference>
<dbReference type="Proteomes" id="UP000826656">
    <property type="component" value="Unassembled WGS sequence"/>
</dbReference>
<dbReference type="InterPro" id="IPR045062">
    <property type="entry name" value="Cyt_c_biogenesis_CcsA/CcmC"/>
</dbReference>
<keyword evidence="11" id="KW-1185">Reference proteome</keyword>
<dbReference type="PANTHER" id="PTHR30071:SF1">
    <property type="entry name" value="CYTOCHROME B_B6 PROTEIN-RELATED"/>
    <property type="match status" value="1"/>
</dbReference>
<keyword evidence="7" id="KW-0472">Membrane</keyword>
<dbReference type="PROSITE" id="PS50857">
    <property type="entry name" value="COX2_CUA"/>
    <property type="match status" value="1"/>
</dbReference>
<dbReference type="Gene3D" id="2.60.40.420">
    <property type="entry name" value="Cupredoxins - blue copper proteins"/>
    <property type="match status" value="1"/>
</dbReference>
<keyword evidence="5" id="KW-0201">Cytochrome c-type biogenesis</keyword>
<comment type="subcellular location">
    <subcellularLocation>
        <location evidence="2">Membrane</location>
        <topology evidence="2">Multi-pass membrane protein</topology>
    </subcellularLocation>
</comment>
<comment type="caution">
    <text evidence="10">The sequence shown here is derived from an EMBL/GenBank/DDBJ whole genome shotgun (WGS) entry which is preliminary data.</text>
</comment>
<accession>A0ABQ7VKG6</accession>
<keyword evidence="6" id="KW-1133">Transmembrane helix</keyword>
<dbReference type="Pfam" id="PF00116">
    <property type="entry name" value="COX2"/>
    <property type="match status" value="1"/>
</dbReference>
<gene>
    <name evidence="10" type="ORF">KY290_012889</name>
</gene>
<name>A0ABQ7VKG6_SOLTU</name>
<dbReference type="InterPro" id="IPR002541">
    <property type="entry name" value="Cyt_c_assembly"/>
</dbReference>
<evidence type="ECO:0000256" key="7">
    <source>
        <dbReference type="ARBA" id="ARBA00023136"/>
    </source>
</evidence>
<dbReference type="SUPFAM" id="SSF49503">
    <property type="entry name" value="Cupredoxins"/>
    <property type="match status" value="1"/>
</dbReference>
<evidence type="ECO:0000256" key="4">
    <source>
        <dbReference type="ARBA" id="ARBA00022692"/>
    </source>
</evidence>
<comment type="cofactor">
    <cofactor evidence="1">
        <name>Cu cation</name>
        <dbReference type="ChEBI" id="CHEBI:23378"/>
    </cofactor>
</comment>
<dbReference type="EMBL" id="JAIVGD010000011">
    <property type="protein sequence ID" value="KAH0768908.1"/>
    <property type="molecule type" value="Genomic_DNA"/>
</dbReference>